<organism evidence="2 3">
    <name type="scientific">Puccinia striiformis</name>
    <dbReference type="NCBI Taxonomy" id="27350"/>
    <lineage>
        <taxon>Eukaryota</taxon>
        <taxon>Fungi</taxon>
        <taxon>Dikarya</taxon>
        <taxon>Basidiomycota</taxon>
        <taxon>Pucciniomycotina</taxon>
        <taxon>Pucciniomycetes</taxon>
        <taxon>Pucciniales</taxon>
        <taxon>Pucciniaceae</taxon>
        <taxon>Puccinia</taxon>
    </lineage>
</organism>
<accession>A0A2S4VP94</accession>
<protein>
    <submittedName>
        <fullName evidence="2">Uncharacterized protein</fullName>
    </submittedName>
</protein>
<feature type="non-terminal residue" evidence="2">
    <location>
        <position position="1"/>
    </location>
</feature>
<keyword evidence="3" id="KW-1185">Reference proteome</keyword>
<evidence type="ECO:0000313" key="3">
    <source>
        <dbReference type="Proteomes" id="UP000239156"/>
    </source>
</evidence>
<dbReference type="AlphaFoldDB" id="A0A2S4VP94"/>
<proteinExistence type="predicted"/>
<dbReference type="EMBL" id="PKSL01000039">
    <property type="protein sequence ID" value="POW11385.1"/>
    <property type="molecule type" value="Genomic_DNA"/>
</dbReference>
<evidence type="ECO:0000313" key="2">
    <source>
        <dbReference type="EMBL" id="POW11385.1"/>
    </source>
</evidence>
<feature type="non-terminal residue" evidence="2">
    <location>
        <position position="707"/>
    </location>
</feature>
<gene>
    <name evidence="2" type="ORF">PSTT_05343</name>
</gene>
<evidence type="ECO:0000256" key="1">
    <source>
        <dbReference type="SAM" id="MobiDB-lite"/>
    </source>
</evidence>
<reference evidence="2" key="1">
    <citation type="submission" date="2017-12" db="EMBL/GenBank/DDBJ databases">
        <title>Gene loss provides genomic basis for host adaptation in cereal stripe rust fungi.</title>
        <authorList>
            <person name="Xia C."/>
        </authorList>
    </citation>
    <scope>NUCLEOTIDE SEQUENCE [LARGE SCALE GENOMIC DNA]</scope>
    <source>
        <strain evidence="2">93-210</strain>
    </source>
</reference>
<sequence>PRPVSCGLESQVYNSSNALDGKSASRQKDKLQFQSPLAAQKSHFLSSPPSINSKSPASEASQHAVWITTMHLHHLMIQECIHGSRLNRRMEFGRDAAPILEGVKGDLSSTPESGSPRLGRAGGSGTFLLIFMSKAGVTIKLIEPSHLGHLSEQSGSPFQATELIGEFGDSNGSPGYKNGKLLIQWQHAITRVTSLNRKVGAFKDGADLLKYRAEWNAMIEEFAAANTLEIDLLKIQMTKPAFELGAFYKKDFLPFFQQQLLEKISKITEITGSLDGPQAEASSPLKLDLKTLKECLHTNWPEGKMEDMKIRFVAAVLSAVEISAKYKLIGEEEVKKFFGDEETIKIVGKHLVDLYGEKYPNFFNSANFKPEIDYFRRDTRTSHLHSCLSILDRPTQGKIVYTSIQTAFATAGNSWMILSSRSFNGRSLLEYRNTASLDPKLEIVYSKLAKVFTQMPAGIDNFLITYNANNIENLIKYEGFKEEYALIKHGLQIHELRNVYFSKGHEFKKNEWLQDIGRVSSDALTSSTSESHENNVHLNHHQGSPKREAGTNDAGDQIQPVSSFGTGAANVLSTGVGAAKTVLDRGAGGAKFVLGRGAGVLGHGLGGVKFVVGHGVGAAQSVWSHANHVLGSEVRTEPTVLAAQVEEKLHISDTQVAEEAPILGTKVGPETPASSNVVGTEPAVFGTVSRVAKSPLNMVSHMRTKQK</sequence>
<comment type="caution">
    <text evidence="2">The sequence shown here is derived from an EMBL/GenBank/DDBJ whole genome shotgun (WGS) entry which is preliminary data.</text>
</comment>
<name>A0A2S4VP94_9BASI</name>
<dbReference type="Proteomes" id="UP000239156">
    <property type="component" value="Unassembled WGS sequence"/>
</dbReference>
<dbReference type="VEuPathDB" id="FungiDB:PSHT_02335"/>
<feature type="region of interest" description="Disordered" evidence="1">
    <location>
        <begin position="523"/>
        <end position="560"/>
    </location>
</feature>
<dbReference type="VEuPathDB" id="FungiDB:PSTT_05343"/>